<keyword evidence="3 9" id="KW-1003">Cell membrane</keyword>
<evidence type="ECO:0000256" key="8">
    <source>
        <dbReference type="ARBA" id="ARBA00023136"/>
    </source>
</evidence>
<keyword evidence="7 9" id="KW-0811">Translocation</keyword>
<dbReference type="Gene3D" id="1.20.5.3310">
    <property type="match status" value="1"/>
</dbReference>
<feature type="compositionally biased region" description="Polar residues" evidence="10">
    <location>
        <begin position="118"/>
        <end position="127"/>
    </location>
</feature>
<dbReference type="EMBL" id="BNAF01000001">
    <property type="protein sequence ID" value="GHE23076.1"/>
    <property type="molecule type" value="Genomic_DNA"/>
</dbReference>
<gene>
    <name evidence="9" type="primary">tatA</name>
    <name evidence="11" type="ORF">GCM10017764_00440</name>
</gene>
<protein>
    <recommendedName>
        <fullName evidence="9">Sec-independent protein translocase protein TatA</fullName>
    </recommendedName>
</protein>
<proteinExistence type="inferred from homology"/>
<dbReference type="PANTHER" id="PTHR42982:SF1">
    <property type="entry name" value="SEC-INDEPENDENT PROTEIN TRANSLOCASE PROTEIN TATA"/>
    <property type="match status" value="1"/>
</dbReference>
<keyword evidence="5 9" id="KW-0653">Protein transport</keyword>
<evidence type="ECO:0000256" key="2">
    <source>
        <dbReference type="ARBA" id="ARBA00022448"/>
    </source>
</evidence>
<dbReference type="NCBIfam" id="TIGR01411">
    <property type="entry name" value="tatAE"/>
    <property type="match status" value="1"/>
</dbReference>
<evidence type="ECO:0000256" key="6">
    <source>
        <dbReference type="ARBA" id="ARBA00022989"/>
    </source>
</evidence>
<evidence type="ECO:0000256" key="4">
    <source>
        <dbReference type="ARBA" id="ARBA00022692"/>
    </source>
</evidence>
<keyword evidence="6 9" id="KW-1133">Transmembrane helix</keyword>
<dbReference type="InterPro" id="IPR003369">
    <property type="entry name" value="TatA/B/E"/>
</dbReference>
<dbReference type="InterPro" id="IPR006312">
    <property type="entry name" value="TatA/E"/>
</dbReference>
<keyword evidence="8 9" id="KW-0472">Membrane</keyword>
<evidence type="ECO:0000256" key="1">
    <source>
        <dbReference type="ARBA" id="ARBA00004162"/>
    </source>
</evidence>
<feature type="region of interest" description="Disordered" evidence="10">
    <location>
        <begin position="93"/>
        <end position="160"/>
    </location>
</feature>
<dbReference type="PRINTS" id="PR01506">
    <property type="entry name" value="TATBPROTEIN"/>
</dbReference>
<comment type="subcellular location">
    <subcellularLocation>
        <location evidence="1 9">Cell membrane</location>
        <topology evidence="1 9">Single-pass membrane protein</topology>
    </subcellularLocation>
</comment>
<evidence type="ECO:0000256" key="10">
    <source>
        <dbReference type="SAM" id="MobiDB-lite"/>
    </source>
</evidence>
<accession>A0ABQ3HPB1</accession>
<evidence type="ECO:0000313" key="11">
    <source>
        <dbReference type="EMBL" id="GHE23076.1"/>
    </source>
</evidence>
<dbReference type="NCBIfam" id="NF011430">
    <property type="entry name" value="PRK14861.1"/>
    <property type="match status" value="1"/>
</dbReference>
<keyword evidence="2 9" id="KW-0813">Transport</keyword>
<evidence type="ECO:0000256" key="9">
    <source>
        <dbReference type="HAMAP-Rule" id="MF_00236"/>
    </source>
</evidence>
<evidence type="ECO:0000313" key="12">
    <source>
        <dbReference type="Proteomes" id="UP000620550"/>
    </source>
</evidence>
<keyword evidence="4 9" id="KW-0812">Transmembrane</keyword>
<dbReference type="RefSeq" id="WP_189624590.1">
    <property type="nucleotide sequence ID" value="NZ_BNAF01000001.1"/>
</dbReference>
<evidence type="ECO:0000256" key="3">
    <source>
        <dbReference type="ARBA" id="ARBA00022475"/>
    </source>
</evidence>
<feature type="transmembrane region" description="Helical" evidence="9">
    <location>
        <begin position="6"/>
        <end position="24"/>
    </location>
</feature>
<organism evidence="11 12">
    <name type="scientific">Sphingobacterium griseoflavum</name>
    <dbReference type="NCBI Taxonomy" id="1474952"/>
    <lineage>
        <taxon>Bacteria</taxon>
        <taxon>Pseudomonadati</taxon>
        <taxon>Bacteroidota</taxon>
        <taxon>Sphingobacteriia</taxon>
        <taxon>Sphingobacteriales</taxon>
        <taxon>Sphingobacteriaceae</taxon>
        <taxon>Sphingobacterium</taxon>
    </lineage>
</organism>
<evidence type="ECO:0000256" key="5">
    <source>
        <dbReference type="ARBA" id="ARBA00022927"/>
    </source>
</evidence>
<dbReference type="PANTHER" id="PTHR42982">
    <property type="entry name" value="SEC-INDEPENDENT PROTEIN TRANSLOCASE PROTEIN TATA"/>
    <property type="match status" value="1"/>
</dbReference>
<comment type="function">
    <text evidence="9">Part of the twin-arginine translocation (Tat) system that transports large folded proteins containing a characteristic twin-arginine motif in their signal peptide across membranes. TatA could form the protein-conducting channel of the Tat system.</text>
</comment>
<dbReference type="HAMAP" id="MF_00236">
    <property type="entry name" value="TatA_E"/>
    <property type="match status" value="1"/>
</dbReference>
<evidence type="ECO:0000256" key="7">
    <source>
        <dbReference type="ARBA" id="ARBA00023010"/>
    </source>
</evidence>
<comment type="subunit">
    <text evidence="9">Forms a complex with TatC.</text>
</comment>
<name>A0ABQ3HPB1_9SPHI</name>
<comment type="similarity">
    <text evidence="9">Belongs to the TatA/E family.</text>
</comment>
<comment type="caution">
    <text evidence="11">The sequence shown here is derived from an EMBL/GenBank/DDBJ whole genome shotgun (WGS) entry which is preliminary data.</text>
</comment>
<reference evidence="12" key="1">
    <citation type="journal article" date="2019" name="Int. J. Syst. Evol. Microbiol.">
        <title>The Global Catalogue of Microorganisms (GCM) 10K type strain sequencing project: providing services to taxonomists for standard genome sequencing and annotation.</title>
        <authorList>
            <consortium name="The Broad Institute Genomics Platform"/>
            <consortium name="The Broad Institute Genome Sequencing Center for Infectious Disease"/>
            <person name="Wu L."/>
            <person name="Ma J."/>
        </authorList>
    </citation>
    <scope>NUCLEOTIDE SEQUENCE [LARGE SCALE GENOMIC DNA]</scope>
    <source>
        <strain evidence="12">CGMCC 1.12966</strain>
    </source>
</reference>
<keyword evidence="12" id="KW-1185">Reference proteome</keyword>
<dbReference type="Proteomes" id="UP000620550">
    <property type="component" value="Unassembled WGS sequence"/>
</dbReference>
<dbReference type="Pfam" id="PF02416">
    <property type="entry name" value="TatA_B_E"/>
    <property type="match status" value="1"/>
</dbReference>
<sequence length="160" mass="17671">MTLGFLNIGSQEMILIVIVILLLFGGKKLPELARGLGRGIREFKDASEGIKREISDQINNFEKDLDVTPEEQAKIAEQSAEVKEEEKLTEVVAEGNAKEEKKALPQISTPDHVYQHDPGQQPSTGDQHYQYGYNDHFASEEAADGASVSKTVVEDSTKKV</sequence>